<reference evidence="1" key="1">
    <citation type="submission" date="2015-06" db="EMBL/GenBank/DDBJ databases">
        <authorList>
            <person name="Joergensen T."/>
        </authorList>
    </citation>
    <scope>NUCLEOTIDE SEQUENCE</scope>
    <source>
        <plasmid evidence="1">pRGRH1858</plasmid>
    </source>
</reference>
<accession>A0A0H5Q9T8</accession>
<dbReference type="EMBL" id="LN854351">
    <property type="protein sequence ID" value="CRY98150.1"/>
    <property type="molecule type" value="Genomic_DNA"/>
</dbReference>
<keyword evidence="1" id="KW-0614">Plasmid</keyword>
<name>A0A0H5Q9T8_9ZZZZ</name>
<organism evidence="1">
    <name type="scientific">uncultured prokaryote</name>
    <dbReference type="NCBI Taxonomy" id="198431"/>
    <lineage>
        <taxon>unclassified sequences</taxon>
        <taxon>environmental samples</taxon>
    </lineage>
</organism>
<sequence>MTNEAAEKRRAYYKAWRAANPEKVKANNARYWERKAERERKKAGEQNERETVTS</sequence>
<geneLocation type="plasmid" evidence="1">
    <name>pRGRH1858</name>
</geneLocation>
<proteinExistence type="predicted"/>
<protein>
    <submittedName>
        <fullName evidence="1">Uncharacterized protein</fullName>
    </submittedName>
</protein>
<evidence type="ECO:0000313" key="1">
    <source>
        <dbReference type="EMBL" id="CRY98150.1"/>
    </source>
</evidence>
<reference evidence="1" key="2">
    <citation type="submission" date="2015-07" db="EMBL/GenBank/DDBJ databases">
        <title>Plasmids, circular viruses and viroids from rat gut.</title>
        <authorList>
            <person name="Jorgensen T.J."/>
            <person name="Hansen M.A."/>
            <person name="Xu Z."/>
            <person name="Tabak M.A."/>
            <person name="Sorensen S.J."/>
            <person name="Hansen L.H."/>
        </authorList>
    </citation>
    <scope>NUCLEOTIDE SEQUENCE</scope>
    <source>
        <plasmid evidence="1">pRGRH1858</plasmid>
    </source>
</reference>
<dbReference type="AlphaFoldDB" id="A0A0H5Q9T8"/>